<feature type="compositionally biased region" description="Low complexity" evidence="1">
    <location>
        <begin position="227"/>
        <end position="236"/>
    </location>
</feature>
<evidence type="ECO:0000259" key="2">
    <source>
        <dbReference type="PROSITE" id="PS00028"/>
    </source>
</evidence>
<dbReference type="InterPro" id="IPR013087">
    <property type="entry name" value="Znf_C2H2_type"/>
</dbReference>
<feature type="domain" description="C2H2-type" evidence="2">
    <location>
        <begin position="1114"/>
        <end position="1135"/>
    </location>
</feature>
<feature type="compositionally biased region" description="Low complexity" evidence="1">
    <location>
        <begin position="932"/>
        <end position="949"/>
    </location>
</feature>
<evidence type="ECO:0000313" key="3">
    <source>
        <dbReference type="EMBL" id="EKC19537.1"/>
    </source>
</evidence>
<feature type="compositionally biased region" description="Low complexity" evidence="1">
    <location>
        <begin position="1213"/>
        <end position="1248"/>
    </location>
</feature>
<feature type="compositionally biased region" description="Basic and acidic residues" evidence="1">
    <location>
        <begin position="1278"/>
        <end position="1290"/>
    </location>
</feature>
<feature type="compositionally biased region" description="Polar residues" evidence="1">
    <location>
        <begin position="310"/>
        <end position="322"/>
    </location>
</feature>
<feature type="compositionally biased region" description="Polar residues" evidence="1">
    <location>
        <begin position="757"/>
        <end position="768"/>
    </location>
</feature>
<feature type="compositionally biased region" description="Polar residues" evidence="1">
    <location>
        <begin position="821"/>
        <end position="834"/>
    </location>
</feature>
<feature type="region of interest" description="Disordered" evidence="1">
    <location>
        <begin position="80"/>
        <end position="131"/>
    </location>
</feature>
<feature type="compositionally biased region" description="Basic and acidic residues" evidence="1">
    <location>
        <begin position="1161"/>
        <end position="1170"/>
    </location>
</feature>
<feature type="compositionally biased region" description="Low complexity" evidence="1">
    <location>
        <begin position="1293"/>
        <end position="1307"/>
    </location>
</feature>
<feature type="region of interest" description="Disordered" evidence="1">
    <location>
        <begin position="1"/>
        <end position="32"/>
    </location>
</feature>
<feature type="compositionally biased region" description="Polar residues" evidence="1">
    <location>
        <begin position="975"/>
        <end position="991"/>
    </location>
</feature>
<dbReference type="HOGENOM" id="CLU_256223_0_0_1"/>
<feature type="compositionally biased region" description="Polar residues" evidence="1">
    <location>
        <begin position="635"/>
        <end position="647"/>
    </location>
</feature>
<feature type="region of interest" description="Disordered" evidence="1">
    <location>
        <begin position="1161"/>
        <end position="1181"/>
    </location>
</feature>
<feature type="region of interest" description="Disordered" evidence="1">
    <location>
        <begin position="44"/>
        <end position="67"/>
    </location>
</feature>
<dbReference type="SMART" id="SM00355">
    <property type="entry name" value="ZnF_C2H2"/>
    <property type="match status" value="4"/>
</dbReference>
<protein>
    <recommendedName>
        <fullName evidence="2">C2H2-type domain-containing protein</fullName>
    </recommendedName>
</protein>
<feature type="compositionally biased region" description="Polar residues" evidence="1">
    <location>
        <begin position="53"/>
        <end position="65"/>
    </location>
</feature>
<feature type="compositionally biased region" description="Polar residues" evidence="1">
    <location>
        <begin position="100"/>
        <end position="113"/>
    </location>
</feature>
<feature type="region of interest" description="Disordered" evidence="1">
    <location>
        <begin position="917"/>
        <end position="1007"/>
    </location>
</feature>
<feature type="compositionally biased region" description="Low complexity" evidence="1">
    <location>
        <begin position="614"/>
        <end position="623"/>
    </location>
</feature>
<feature type="region of interest" description="Disordered" evidence="1">
    <location>
        <begin position="752"/>
        <end position="835"/>
    </location>
</feature>
<dbReference type="PROSITE" id="PS00028">
    <property type="entry name" value="ZINC_FINGER_C2H2_1"/>
    <property type="match status" value="2"/>
</dbReference>
<organism evidence="3">
    <name type="scientific">Magallana gigas</name>
    <name type="common">Pacific oyster</name>
    <name type="synonym">Crassostrea gigas</name>
    <dbReference type="NCBI Taxonomy" id="29159"/>
    <lineage>
        <taxon>Eukaryota</taxon>
        <taxon>Metazoa</taxon>
        <taxon>Spiralia</taxon>
        <taxon>Lophotrochozoa</taxon>
        <taxon>Mollusca</taxon>
        <taxon>Bivalvia</taxon>
        <taxon>Autobranchia</taxon>
        <taxon>Pteriomorphia</taxon>
        <taxon>Ostreida</taxon>
        <taxon>Ostreoidea</taxon>
        <taxon>Ostreidae</taxon>
        <taxon>Magallana</taxon>
    </lineage>
</organism>
<feature type="region of interest" description="Disordered" evidence="1">
    <location>
        <begin position="1277"/>
        <end position="1351"/>
    </location>
</feature>
<gene>
    <name evidence="3" type="ORF">CGI_10008336</name>
</gene>
<dbReference type="Gene3D" id="3.30.160.60">
    <property type="entry name" value="Classic Zinc Finger"/>
    <property type="match status" value="1"/>
</dbReference>
<feature type="compositionally biased region" description="Basic and acidic residues" evidence="1">
    <location>
        <begin position="995"/>
        <end position="1007"/>
    </location>
</feature>
<feature type="compositionally biased region" description="Basic and acidic residues" evidence="1">
    <location>
        <begin position="1322"/>
        <end position="1335"/>
    </location>
</feature>
<feature type="compositionally biased region" description="Basic and acidic residues" evidence="1">
    <location>
        <begin position="215"/>
        <end position="226"/>
    </location>
</feature>
<evidence type="ECO:0000256" key="1">
    <source>
        <dbReference type="SAM" id="MobiDB-lite"/>
    </source>
</evidence>
<sequence>MITPTEEDSPDHIKMNPSGAPPSSKVATDSSCIKEKLDTLIEGYLKSPDMNKGESQSSSDGNNKQGFLIDQSLLKTVQNKVENNNEIVTNGTRESEKSATPKSDSSHGNSSPPKTEEIQTKAGSSADGAVSNVASFETMIERALKDSMTNVEDTSEKTRILEMCEEEHKAQKNSEKSESVSDKASDDMSLSKKNVMFLKDHIERVLEKNFPNVGSKKEDTNEDSKTSVKTKSKPPVALTPGLTLEQHMQKLIDEHLSKDSASSDSPPLSKLVNSSQSLGDVKKNNVTTSSGGYDSTESSKNKVLNAVSKAPQTNSQSPTPTKSKCHSVETVVDRIIKKAVNDSFPPQKSQTYPKDQKWKSLQEEMYSECEPEQPRKCDSVGYSNSVEEIRTDRMKNQEMKHSYQQKVLNSGKGNNHVEMYHAASQPPYFYPPYLKPNSQYPTAYKQNTKYDNKLEPYSNYLGYPLKNGEKSGRPVSNSESPQRNRMDMSSHPSPHHMHDMHMMPQYPQMDKSKYPHPTPMRYPSKPMEDLSQGSIPSAMAPGPLPAQRYCHPNSHFRMPQLYPNNPPIPSPREYFSNSTNTKDHLLVPGNRNSISKSPVLPNSSPNHLPPSSPRSPRQASPSVYQPVKPEAKQVWQRQDLSPSSQSNSRKREASGLDLSVKQPSPSGNEEQPLDLTCKKPKASPSHPNPAYSSGVAYPPQMDKQHDISKSIHISQLQNSMDKFCQPATAGVDISMNRMPPNMKVHEHYPPSLMANHPQWSNVSRSGSKNNNPPMMPNPGQERLEVVRPHPVHQQHLPRMPIRPPIPSPHHHLPQEAPESPSDATSSGIKRSASVSRHEPIQNIIGNHSPNDILYLICRLCNQTYGSPYGFRKHFRNQHGFEPRSEHTIVQTISGTKALQSPAIGPHFEMQGMNQMVVPSHLSPNPKSRSPREYNISHSSSSNSYERPPSAMSIRHGVGNYGYSPTGNEIRRPESMPNTIPQVAPASESSAPDPQRLLKPEEKSEQHTSPKYLECHECGQTFQLNDFGSYKRHCRTHGNPRLDPFTGGITDNSVPLHPSEEQYKTLSNGKSSCKDGEVMIEVYVCKYCTYTSKVSNILEEHISRQHPDKPKKLICILCNGKFHLYDQFKIHMEKMHNLTAPSYSQFKCPETSIEKEGKIFVKQGKDGRIDPESANIPSDLDKSYKAIPTSQIMKMSADNAVTSASPDSSCDPIASSQADSQTTASVTTSQSSPSEVKSSTQQSQPPVVSRRTSCDSESDKSVDCSEMKYLHKKFKRKAFSSEKNESNDVKKVKLSSSVDSPCSNSCTSLESDSNSVQMAEDSENQRTDKSLNKGKIDSGSGEELNQSEARHHLPYVWDRITRSQVGKTVKPAK</sequence>
<feature type="compositionally biased region" description="Polar residues" evidence="1">
    <location>
        <begin position="80"/>
        <end position="92"/>
    </location>
</feature>
<feature type="region of interest" description="Disordered" evidence="1">
    <location>
        <begin position="1197"/>
        <end position="1261"/>
    </location>
</feature>
<feature type="compositionally biased region" description="Basic and acidic residues" evidence="1">
    <location>
        <begin position="247"/>
        <end position="258"/>
    </location>
</feature>
<name>K1P7D7_MAGGI</name>
<feature type="compositionally biased region" description="Polar residues" evidence="1">
    <location>
        <begin position="1197"/>
        <end position="1207"/>
    </location>
</feature>
<accession>K1P7D7</accession>
<feature type="compositionally biased region" description="Low complexity" evidence="1">
    <location>
        <begin position="597"/>
        <end position="606"/>
    </location>
</feature>
<proteinExistence type="predicted"/>
<feature type="region of interest" description="Disordered" evidence="1">
    <location>
        <begin position="207"/>
        <end position="327"/>
    </location>
</feature>
<reference evidence="3" key="1">
    <citation type="journal article" date="2012" name="Nature">
        <title>The oyster genome reveals stress adaptation and complexity of shell formation.</title>
        <authorList>
            <person name="Zhang G."/>
            <person name="Fang X."/>
            <person name="Guo X."/>
            <person name="Li L."/>
            <person name="Luo R."/>
            <person name="Xu F."/>
            <person name="Yang P."/>
            <person name="Zhang L."/>
            <person name="Wang X."/>
            <person name="Qi H."/>
            <person name="Xiong Z."/>
            <person name="Que H."/>
            <person name="Xie Y."/>
            <person name="Holland P.W."/>
            <person name="Paps J."/>
            <person name="Zhu Y."/>
            <person name="Wu F."/>
            <person name="Chen Y."/>
            <person name="Wang J."/>
            <person name="Peng C."/>
            <person name="Meng J."/>
            <person name="Yang L."/>
            <person name="Liu J."/>
            <person name="Wen B."/>
            <person name="Zhang N."/>
            <person name="Huang Z."/>
            <person name="Zhu Q."/>
            <person name="Feng Y."/>
            <person name="Mount A."/>
            <person name="Hedgecock D."/>
            <person name="Xu Z."/>
            <person name="Liu Y."/>
            <person name="Domazet-Loso T."/>
            <person name="Du Y."/>
            <person name="Sun X."/>
            <person name="Zhang S."/>
            <person name="Liu B."/>
            <person name="Cheng P."/>
            <person name="Jiang X."/>
            <person name="Li J."/>
            <person name="Fan D."/>
            <person name="Wang W."/>
            <person name="Fu W."/>
            <person name="Wang T."/>
            <person name="Wang B."/>
            <person name="Zhang J."/>
            <person name="Peng Z."/>
            <person name="Li Y."/>
            <person name="Li N."/>
            <person name="Wang J."/>
            <person name="Chen M."/>
            <person name="He Y."/>
            <person name="Tan F."/>
            <person name="Song X."/>
            <person name="Zheng Q."/>
            <person name="Huang R."/>
            <person name="Yang H."/>
            <person name="Du X."/>
            <person name="Chen L."/>
            <person name="Yang M."/>
            <person name="Gaffney P.M."/>
            <person name="Wang S."/>
            <person name="Luo L."/>
            <person name="She Z."/>
            <person name="Ming Y."/>
            <person name="Huang W."/>
            <person name="Zhang S."/>
            <person name="Huang B."/>
            <person name="Zhang Y."/>
            <person name="Qu T."/>
            <person name="Ni P."/>
            <person name="Miao G."/>
            <person name="Wang J."/>
            <person name="Wang Q."/>
            <person name="Steinberg C.E."/>
            <person name="Wang H."/>
            <person name="Li N."/>
            <person name="Qian L."/>
            <person name="Zhang G."/>
            <person name="Li Y."/>
            <person name="Yang H."/>
            <person name="Liu X."/>
            <person name="Wang J."/>
            <person name="Yin Y."/>
            <person name="Wang J."/>
        </authorList>
    </citation>
    <scope>NUCLEOTIDE SEQUENCE [LARGE SCALE GENOMIC DNA]</scope>
    <source>
        <strain evidence="3">05x7-T-G4-1.051#20</strain>
    </source>
</reference>
<dbReference type="EMBL" id="JH817677">
    <property type="protein sequence ID" value="EKC19537.1"/>
    <property type="molecule type" value="Genomic_DNA"/>
</dbReference>
<feature type="region of interest" description="Disordered" evidence="1">
    <location>
        <begin position="462"/>
        <end position="701"/>
    </location>
</feature>
<feature type="region of interest" description="Disordered" evidence="1">
    <location>
        <begin position="166"/>
        <end position="192"/>
    </location>
</feature>
<feature type="domain" description="C2H2-type" evidence="2">
    <location>
        <begin position="857"/>
        <end position="878"/>
    </location>
</feature>
<feature type="compositionally biased region" description="Basic and acidic residues" evidence="1">
    <location>
        <begin position="166"/>
        <end position="190"/>
    </location>
</feature>
<feature type="compositionally biased region" description="Basic and acidic residues" evidence="1">
    <location>
        <begin position="1251"/>
        <end position="1261"/>
    </location>
</feature>
<feature type="compositionally biased region" description="Polar residues" evidence="1">
    <location>
        <begin position="259"/>
        <end position="302"/>
    </location>
</feature>
<dbReference type="InParanoid" id="K1P7D7"/>